<reference evidence="1" key="1">
    <citation type="submission" date="2022-06" db="EMBL/GenBank/DDBJ databases">
        <authorList>
            <consortium name="SYNGENTA / RWTH Aachen University"/>
        </authorList>
    </citation>
    <scope>NUCLEOTIDE SEQUENCE</scope>
</reference>
<sequence>MILKSIKLYATILSTLIFLLNYSMTAFLSPFSGTQVVSNLPPGPEGISISCFMYSDANALNSTCNERTDLICTKGCKGPFATATECQLLSGTDVSSASTTQVCSFDFGRDATAAKACRNSEGNFRCTGNFTGLANCSGCIKK</sequence>
<accession>A0AAV0BQY0</accession>
<dbReference type="AlphaFoldDB" id="A0AAV0BQY0"/>
<dbReference type="EMBL" id="CALTRL010006129">
    <property type="protein sequence ID" value="CAH7689787.1"/>
    <property type="molecule type" value="Genomic_DNA"/>
</dbReference>
<gene>
    <name evidence="1" type="ORF">PPACK8108_LOCUS24924</name>
</gene>
<name>A0AAV0BQY0_PHAPC</name>
<proteinExistence type="predicted"/>
<keyword evidence="2" id="KW-1185">Reference proteome</keyword>
<organism evidence="1 2">
    <name type="scientific">Phakopsora pachyrhizi</name>
    <name type="common">Asian soybean rust disease fungus</name>
    <dbReference type="NCBI Taxonomy" id="170000"/>
    <lineage>
        <taxon>Eukaryota</taxon>
        <taxon>Fungi</taxon>
        <taxon>Dikarya</taxon>
        <taxon>Basidiomycota</taxon>
        <taxon>Pucciniomycotina</taxon>
        <taxon>Pucciniomycetes</taxon>
        <taxon>Pucciniales</taxon>
        <taxon>Phakopsoraceae</taxon>
        <taxon>Phakopsora</taxon>
    </lineage>
</organism>
<evidence type="ECO:0000313" key="1">
    <source>
        <dbReference type="EMBL" id="CAH7689787.1"/>
    </source>
</evidence>
<protein>
    <submittedName>
        <fullName evidence="1">Expressed protein</fullName>
    </submittedName>
</protein>
<dbReference type="Proteomes" id="UP001153365">
    <property type="component" value="Unassembled WGS sequence"/>
</dbReference>
<comment type="caution">
    <text evidence="1">The sequence shown here is derived from an EMBL/GenBank/DDBJ whole genome shotgun (WGS) entry which is preliminary data.</text>
</comment>
<evidence type="ECO:0000313" key="2">
    <source>
        <dbReference type="Proteomes" id="UP001153365"/>
    </source>
</evidence>